<feature type="chain" id="PRO_5001490920" description="Glycosyltransferase family 92 protein" evidence="9">
    <location>
        <begin position="23"/>
        <end position="254"/>
    </location>
</feature>
<keyword evidence="4 8" id="KW-0808">Transferase</keyword>
<keyword evidence="11" id="KW-1185">Reference proteome</keyword>
<evidence type="ECO:0000256" key="2">
    <source>
        <dbReference type="ARBA" id="ARBA00007647"/>
    </source>
</evidence>
<dbReference type="Pfam" id="PF01697">
    <property type="entry name" value="Glyco_transf_92"/>
    <property type="match status" value="1"/>
</dbReference>
<dbReference type="OrthoDB" id="2526284at2759"/>
<dbReference type="GO" id="GO:0005737">
    <property type="term" value="C:cytoplasm"/>
    <property type="evidence" value="ECO:0007669"/>
    <property type="project" value="TreeGrafter"/>
</dbReference>
<dbReference type="GO" id="GO:0016020">
    <property type="term" value="C:membrane"/>
    <property type="evidence" value="ECO:0007669"/>
    <property type="project" value="UniProtKB-SubCell"/>
</dbReference>
<evidence type="ECO:0000256" key="6">
    <source>
        <dbReference type="ARBA" id="ARBA00022989"/>
    </source>
</evidence>
<comment type="subcellular location">
    <subcellularLocation>
        <location evidence="1">Membrane</location>
        <topology evidence="1">Single-pass membrane protein</topology>
    </subcellularLocation>
</comment>
<keyword evidence="6" id="KW-1133">Transmembrane helix</keyword>
<evidence type="ECO:0000256" key="3">
    <source>
        <dbReference type="ARBA" id="ARBA00022676"/>
    </source>
</evidence>
<name>A0A016WMU9_9BILA</name>
<feature type="signal peptide" evidence="9">
    <location>
        <begin position="1"/>
        <end position="22"/>
    </location>
</feature>
<comment type="similarity">
    <text evidence="2 8">Belongs to the glycosyltransferase 92 family.</text>
</comment>
<gene>
    <name evidence="10" type="primary">Acey_s0588.g349</name>
    <name evidence="10" type="ORF">Y032_0588g349</name>
</gene>
<keyword evidence="3 8" id="KW-0328">Glycosyltransferase</keyword>
<dbReference type="PANTHER" id="PTHR21461:SF40">
    <property type="entry name" value="GLYCOSYLTRANSFERASE FAMILY 92 PROTEIN"/>
    <property type="match status" value="1"/>
</dbReference>
<keyword evidence="5" id="KW-0812">Transmembrane</keyword>
<proteinExistence type="inferred from homology"/>
<reference evidence="11" key="1">
    <citation type="journal article" date="2015" name="Nat. Genet.">
        <title>The genome and transcriptome of the zoonotic hookworm Ancylostoma ceylanicum identify infection-specific gene families.</title>
        <authorList>
            <person name="Schwarz E.M."/>
            <person name="Hu Y."/>
            <person name="Antoshechkin I."/>
            <person name="Miller M.M."/>
            <person name="Sternberg P.W."/>
            <person name="Aroian R.V."/>
        </authorList>
    </citation>
    <scope>NUCLEOTIDE SEQUENCE</scope>
    <source>
        <strain evidence="11">HY135</strain>
    </source>
</reference>
<dbReference type="PANTHER" id="PTHR21461">
    <property type="entry name" value="GLYCOSYLTRANSFERASE FAMILY 92 PROTEIN"/>
    <property type="match status" value="1"/>
</dbReference>
<keyword evidence="9" id="KW-0732">Signal</keyword>
<evidence type="ECO:0000256" key="8">
    <source>
        <dbReference type="RuleBase" id="RU366017"/>
    </source>
</evidence>
<dbReference type="EC" id="2.4.1.-" evidence="8"/>
<dbReference type="InterPro" id="IPR008166">
    <property type="entry name" value="Glyco_transf_92"/>
</dbReference>
<dbReference type="EMBL" id="JARK01000188">
    <property type="protein sequence ID" value="EYC40936.1"/>
    <property type="molecule type" value="Genomic_DNA"/>
</dbReference>
<evidence type="ECO:0000313" key="10">
    <source>
        <dbReference type="EMBL" id="EYC40936.1"/>
    </source>
</evidence>
<evidence type="ECO:0000256" key="9">
    <source>
        <dbReference type="SAM" id="SignalP"/>
    </source>
</evidence>
<dbReference type="AlphaFoldDB" id="A0A016WMU9"/>
<evidence type="ECO:0000313" key="11">
    <source>
        <dbReference type="Proteomes" id="UP000024635"/>
    </source>
</evidence>
<dbReference type="GO" id="GO:0016757">
    <property type="term" value="F:glycosyltransferase activity"/>
    <property type="evidence" value="ECO:0007669"/>
    <property type="project" value="UniProtKB-UniRule"/>
</dbReference>
<evidence type="ECO:0000256" key="5">
    <source>
        <dbReference type="ARBA" id="ARBA00022692"/>
    </source>
</evidence>
<evidence type="ECO:0000256" key="1">
    <source>
        <dbReference type="ARBA" id="ARBA00004167"/>
    </source>
</evidence>
<sequence>MDNTPKSMTAACLGTFILLALTLQTTTFHQVMGNANLRNDSSTAQSHKQGPTNIRGCVPHYKVLRCYRNSRIGYRKRGAKELSLIASYDYGSYSVVTVQADGLYGRIMHCRYLDENRREIYPSVASFVFPEFAVHCCSRPNVYFMSVTESPSSSITEYVHVNDRRKDEPKYFLSLCLAPLYGNRRKWLFLAELVEHYKMHGVDHFYIYVKDMDDYTFKLIEHYEKSGIAEVIFFRIYSDRVGTEWQLVGIEVCF</sequence>
<evidence type="ECO:0000256" key="7">
    <source>
        <dbReference type="ARBA" id="ARBA00023136"/>
    </source>
</evidence>
<organism evidence="10 11">
    <name type="scientific">Ancylostoma ceylanicum</name>
    <dbReference type="NCBI Taxonomy" id="53326"/>
    <lineage>
        <taxon>Eukaryota</taxon>
        <taxon>Metazoa</taxon>
        <taxon>Ecdysozoa</taxon>
        <taxon>Nematoda</taxon>
        <taxon>Chromadorea</taxon>
        <taxon>Rhabditida</taxon>
        <taxon>Rhabditina</taxon>
        <taxon>Rhabditomorpha</taxon>
        <taxon>Strongyloidea</taxon>
        <taxon>Ancylostomatidae</taxon>
        <taxon>Ancylostomatinae</taxon>
        <taxon>Ancylostoma</taxon>
    </lineage>
</organism>
<evidence type="ECO:0000256" key="4">
    <source>
        <dbReference type="ARBA" id="ARBA00022679"/>
    </source>
</evidence>
<dbReference type="Proteomes" id="UP000024635">
    <property type="component" value="Unassembled WGS sequence"/>
</dbReference>
<protein>
    <recommendedName>
        <fullName evidence="8">Glycosyltransferase family 92 protein</fullName>
        <ecNumber evidence="8">2.4.1.-</ecNumber>
    </recommendedName>
</protein>
<accession>A0A016WMU9</accession>
<keyword evidence="7" id="KW-0472">Membrane</keyword>
<comment type="caution">
    <text evidence="10">The sequence shown here is derived from an EMBL/GenBank/DDBJ whole genome shotgun (WGS) entry which is preliminary data.</text>
</comment>